<gene>
    <name evidence="1" type="ORF">S01H1_16233</name>
</gene>
<feature type="non-terminal residue" evidence="1">
    <location>
        <position position="48"/>
    </location>
</feature>
<sequence length="48" mass="5458">MKDWNGRKINFAKSKGGVIVVTHPFDNLISTNCIPWPPSEIVQKLYKS</sequence>
<proteinExistence type="predicted"/>
<reference evidence="1" key="1">
    <citation type="journal article" date="2014" name="Front. Microbiol.">
        <title>High frequency of phylogenetically diverse reductive dehalogenase-homologous genes in deep subseafloor sedimentary metagenomes.</title>
        <authorList>
            <person name="Kawai M."/>
            <person name="Futagami T."/>
            <person name="Toyoda A."/>
            <person name="Takaki Y."/>
            <person name="Nishi S."/>
            <person name="Hori S."/>
            <person name="Arai W."/>
            <person name="Tsubouchi T."/>
            <person name="Morono Y."/>
            <person name="Uchiyama I."/>
            <person name="Ito T."/>
            <person name="Fujiyama A."/>
            <person name="Inagaki F."/>
            <person name="Takami H."/>
        </authorList>
    </citation>
    <scope>NUCLEOTIDE SEQUENCE</scope>
    <source>
        <strain evidence="1">Expedition CK06-06</strain>
    </source>
</reference>
<dbReference type="EMBL" id="BARS01008524">
    <property type="protein sequence ID" value="GAF80040.1"/>
    <property type="molecule type" value="Genomic_DNA"/>
</dbReference>
<name>X0TV94_9ZZZZ</name>
<accession>X0TV94</accession>
<protein>
    <submittedName>
        <fullName evidence="1">Uncharacterized protein</fullName>
    </submittedName>
</protein>
<evidence type="ECO:0000313" key="1">
    <source>
        <dbReference type="EMBL" id="GAF80040.1"/>
    </source>
</evidence>
<dbReference type="AlphaFoldDB" id="X0TV94"/>
<organism evidence="1">
    <name type="scientific">marine sediment metagenome</name>
    <dbReference type="NCBI Taxonomy" id="412755"/>
    <lineage>
        <taxon>unclassified sequences</taxon>
        <taxon>metagenomes</taxon>
        <taxon>ecological metagenomes</taxon>
    </lineage>
</organism>
<comment type="caution">
    <text evidence="1">The sequence shown here is derived from an EMBL/GenBank/DDBJ whole genome shotgun (WGS) entry which is preliminary data.</text>
</comment>